<feature type="active site" evidence="1">
    <location>
        <position position="178"/>
    </location>
</feature>
<dbReference type="Pfam" id="PF02661">
    <property type="entry name" value="Fic"/>
    <property type="match status" value="1"/>
</dbReference>
<evidence type="ECO:0000313" key="6">
    <source>
        <dbReference type="EMBL" id="TEW67636.1"/>
    </source>
</evidence>
<evidence type="ECO:0000256" key="3">
    <source>
        <dbReference type="PIRSR" id="PIRSR640198-3"/>
    </source>
</evidence>
<name>A0A4Y8AFT0_9SPHI</name>
<dbReference type="InterPro" id="IPR036597">
    <property type="entry name" value="Fido-like_dom_sf"/>
</dbReference>
<evidence type="ECO:0000256" key="2">
    <source>
        <dbReference type="PIRSR" id="PIRSR640198-2"/>
    </source>
</evidence>
<dbReference type="RefSeq" id="WP_134335673.1">
    <property type="nucleotide sequence ID" value="NZ_BMCZ01000004.1"/>
</dbReference>
<keyword evidence="2" id="KW-0547">Nucleotide-binding</keyword>
<feature type="binding site" evidence="2">
    <location>
        <begin position="182"/>
        <end position="189"/>
    </location>
    <ligand>
        <name>ATP</name>
        <dbReference type="ChEBI" id="CHEBI:30616"/>
    </ligand>
</feature>
<organism evidence="6 7">
    <name type="scientific">Mucilaginibacter phyllosphaerae</name>
    <dbReference type="NCBI Taxonomy" id="1812349"/>
    <lineage>
        <taxon>Bacteria</taxon>
        <taxon>Pseudomonadati</taxon>
        <taxon>Bacteroidota</taxon>
        <taxon>Sphingobacteriia</taxon>
        <taxon>Sphingobacteriales</taxon>
        <taxon>Sphingobacteriaceae</taxon>
        <taxon>Mucilaginibacter</taxon>
    </lineage>
</organism>
<feature type="domain" description="Fido" evidence="4">
    <location>
        <begin position="87"/>
        <end position="236"/>
    </location>
</feature>
<keyword evidence="2" id="KW-0067">ATP-binding</keyword>
<dbReference type="InterPro" id="IPR040198">
    <property type="entry name" value="Fido_containing"/>
</dbReference>
<reference evidence="6" key="2">
    <citation type="submission" date="2019-03" db="EMBL/GenBank/DDBJ databases">
        <authorList>
            <person name="Yan Y.-Q."/>
            <person name="Du Z.-J."/>
        </authorList>
    </citation>
    <scope>NUCLEOTIDE SEQUENCE</scope>
    <source>
        <strain evidence="6">PP-F2FG21</strain>
    </source>
</reference>
<feature type="site" description="Important for autoinhibition of adenylyltransferase activity" evidence="3">
    <location>
        <position position="37"/>
    </location>
</feature>
<comment type="caution">
    <text evidence="6">The sequence shown here is derived from an EMBL/GenBank/DDBJ whole genome shotgun (WGS) entry which is preliminary data.</text>
</comment>
<evidence type="ECO:0000256" key="1">
    <source>
        <dbReference type="PIRSR" id="PIRSR640198-1"/>
    </source>
</evidence>
<dbReference type="PANTHER" id="PTHR13504">
    <property type="entry name" value="FIDO DOMAIN-CONTAINING PROTEIN DDB_G0283145"/>
    <property type="match status" value="1"/>
</dbReference>
<dbReference type="Proteomes" id="UP000583101">
    <property type="component" value="Unassembled WGS sequence"/>
</dbReference>
<dbReference type="Proteomes" id="UP000297248">
    <property type="component" value="Unassembled WGS sequence"/>
</dbReference>
<dbReference type="Gene3D" id="1.10.3290.10">
    <property type="entry name" value="Fido-like domain"/>
    <property type="match status" value="1"/>
</dbReference>
<sequence>MDISSLIAQYKGLHLEDVIDHDTFNLIAIDHHSTKIEGSTLTEVETQVLIMEGRTPNGKPLEHSLMVKDHHAALLFTLEAARQGKELNIGLIQQINALVMKTTGKIYNTMLGTIDAATGAFRKGNVSAGNTYFPNYDKVERLTAELLKLISNGIKSLHSTEEQLNLSFDAHYRLVSIHPFYDGNGRTSRLLMNFLQTLYNLPLAIVKSENKAAYIEAIIKTKETGDLNCFREFMLKEYTNLLQEGIRQYREMENPPEGKDFNSLF</sequence>
<dbReference type="SUPFAM" id="SSF140931">
    <property type="entry name" value="Fic-like"/>
    <property type="match status" value="1"/>
</dbReference>
<keyword evidence="8" id="KW-1185">Reference proteome</keyword>
<dbReference type="EMBL" id="SNQG01000002">
    <property type="protein sequence ID" value="TEW67636.1"/>
    <property type="molecule type" value="Genomic_DNA"/>
</dbReference>
<dbReference type="InterPro" id="IPR003812">
    <property type="entry name" value="Fido"/>
</dbReference>
<accession>A0A4Y8AFT0</accession>
<dbReference type="GO" id="GO:0005524">
    <property type="term" value="F:ATP binding"/>
    <property type="evidence" value="ECO:0007669"/>
    <property type="project" value="UniProtKB-KW"/>
</dbReference>
<reference evidence="5 8" key="3">
    <citation type="submission" date="2020-08" db="EMBL/GenBank/DDBJ databases">
        <title>Genomic Encyclopedia of Type Strains, Phase IV (KMG-IV): sequencing the most valuable type-strain genomes for metagenomic binning, comparative biology and taxonomic classification.</title>
        <authorList>
            <person name="Goeker M."/>
        </authorList>
    </citation>
    <scope>NUCLEOTIDE SEQUENCE [LARGE SCALE GENOMIC DNA]</scope>
    <source>
        <strain evidence="5 8">DSM 100995</strain>
    </source>
</reference>
<evidence type="ECO:0000313" key="7">
    <source>
        <dbReference type="Proteomes" id="UP000297248"/>
    </source>
</evidence>
<dbReference type="PROSITE" id="PS51459">
    <property type="entry name" value="FIDO"/>
    <property type="match status" value="1"/>
</dbReference>
<protein>
    <submittedName>
        <fullName evidence="6">Fic family protein</fullName>
    </submittedName>
</protein>
<dbReference type="EMBL" id="JACIEG010000002">
    <property type="protein sequence ID" value="MBB3968728.1"/>
    <property type="molecule type" value="Genomic_DNA"/>
</dbReference>
<dbReference type="PANTHER" id="PTHR13504:SF38">
    <property type="entry name" value="FIDO DOMAIN-CONTAINING PROTEIN"/>
    <property type="match status" value="1"/>
</dbReference>
<dbReference type="OrthoDB" id="9814400at2"/>
<evidence type="ECO:0000313" key="5">
    <source>
        <dbReference type="EMBL" id="MBB3968728.1"/>
    </source>
</evidence>
<reference evidence="6 7" key="1">
    <citation type="journal article" date="2016" name="Int. J. Syst. Evol. Microbiol.">
        <title>Proposal of Mucilaginibacter phyllosphaerae sp. nov. isolated from the phyllosphere of Galium album.</title>
        <authorList>
            <person name="Aydogan E.L."/>
            <person name="Busse H.J."/>
            <person name="Moser G."/>
            <person name="Muller C."/>
            <person name="Kampfer P."/>
            <person name="Glaeser S.P."/>
        </authorList>
    </citation>
    <scope>NUCLEOTIDE SEQUENCE [LARGE SCALE GENOMIC DNA]</scope>
    <source>
        <strain evidence="6 7">PP-F2FG21</strain>
    </source>
</reference>
<gene>
    <name evidence="6" type="ORF">E2R65_06505</name>
    <name evidence="5" type="ORF">GGR35_001320</name>
</gene>
<evidence type="ECO:0000259" key="4">
    <source>
        <dbReference type="PROSITE" id="PS51459"/>
    </source>
</evidence>
<evidence type="ECO:0000313" key="8">
    <source>
        <dbReference type="Proteomes" id="UP000583101"/>
    </source>
</evidence>
<dbReference type="AlphaFoldDB" id="A0A4Y8AFT0"/>
<proteinExistence type="predicted"/>